<keyword evidence="6 10" id="KW-0508">mRNA splicing</keyword>
<sequence length="90" mass="9727">MAAVVPKNPRPMLQELVNDQVIVRLKWGETEYHGRLVSVDSYMNIQLADAAEMIGGENKGTLGNVLIRCNNVLWISGANAAKNGDASMTG</sequence>
<evidence type="ECO:0000256" key="5">
    <source>
        <dbReference type="ARBA" id="ARBA00022884"/>
    </source>
</evidence>
<dbReference type="InterPro" id="IPR047575">
    <property type="entry name" value="Sm"/>
</dbReference>
<keyword evidence="7 10" id="KW-0539">Nucleus</keyword>
<keyword evidence="8 10" id="KW-0687">Ribonucleoprotein</keyword>
<comment type="caution">
    <text evidence="12">The sequence shown here is derived from an EMBL/GenBank/DDBJ whole genome shotgun (WGS) entry which is preliminary data.</text>
</comment>
<dbReference type="PANTHER" id="PTHR11021:SF0">
    <property type="entry name" value="SMALL NUCLEAR RIBONUCLEOPROTEIN F"/>
    <property type="match status" value="1"/>
</dbReference>
<proteinExistence type="inferred from homology"/>
<name>A0A2P8AFR0_9PEZI</name>
<evidence type="ECO:0000313" key="12">
    <source>
        <dbReference type="EMBL" id="PSK59304.1"/>
    </source>
</evidence>
<keyword evidence="13" id="KW-1185">Reference proteome</keyword>
<dbReference type="PROSITE" id="PS52002">
    <property type="entry name" value="SM"/>
    <property type="match status" value="1"/>
</dbReference>
<dbReference type="InterPro" id="IPR010920">
    <property type="entry name" value="LSM_dom_sf"/>
</dbReference>
<evidence type="ECO:0000313" key="13">
    <source>
        <dbReference type="Proteomes" id="UP000243723"/>
    </source>
</evidence>
<dbReference type="InterPro" id="IPR016487">
    <property type="entry name" value="Lsm6/sSmF"/>
</dbReference>
<dbReference type="GO" id="GO:0071013">
    <property type="term" value="C:catalytic step 2 spliceosome"/>
    <property type="evidence" value="ECO:0007669"/>
    <property type="project" value="TreeGrafter"/>
</dbReference>
<dbReference type="Gene3D" id="2.30.30.100">
    <property type="match status" value="1"/>
</dbReference>
<dbReference type="GO" id="GO:0000398">
    <property type="term" value="P:mRNA splicing, via spliceosome"/>
    <property type="evidence" value="ECO:0007669"/>
    <property type="project" value="InterPro"/>
</dbReference>
<evidence type="ECO:0000256" key="3">
    <source>
        <dbReference type="ARBA" id="ARBA00022664"/>
    </source>
</evidence>
<evidence type="ECO:0000256" key="1">
    <source>
        <dbReference type="ARBA" id="ARBA00004123"/>
    </source>
</evidence>
<keyword evidence="3 10" id="KW-0507">mRNA processing</keyword>
<evidence type="ECO:0000256" key="10">
    <source>
        <dbReference type="PIRNR" id="PIRNR006609"/>
    </source>
</evidence>
<organism evidence="12 13">
    <name type="scientific">Elsinoe australis</name>
    <dbReference type="NCBI Taxonomy" id="40998"/>
    <lineage>
        <taxon>Eukaryota</taxon>
        <taxon>Fungi</taxon>
        <taxon>Dikarya</taxon>
        <taxon>Ascomycota</taxon>
        <taxon>Pezizomycotina</taxon>
        <taxon>Dothideomycetes</taxon>
        <taxon>Dothideomycetidae</taxon>
        <taxon>Myriangiales</taxon>
        <taxon>Elsinoaceae</taxon>
        <taxon>Elsinoe</taxon>
    </lineage>
</organism>
<dbReference type="STRING" id="40998.A0A2P8AFR0"/>
<gene>
    <name evidence="12" type="ORF">B9Z65_3628</name>
</gene>
<keyword evidence="5 10" id="KW-0694">RNA-binding</keyword>
<dbReference type="PIRSF" id="PIRSF006609">
    <property type="entry name" value="snRNP_SmF"/>
    <property type="match status" value="1"/>
</dbReference>
<dbReference type="OrthoDB" id="409625at2759"/>
<evidence type="ECO:0000256" key="2">
    <source>
        <dbReference type="ARBA" id="ARBA00007927"/>
    </source>
</evidence>
<comment type="subcellular location">
    <subcellularLocation>
        <location evidence="1 10">Nucleus</location>
    </subcellularLocation>
</comment>
<evidence type="ECO:0000256" key="8">
    <source>
        <dbReference type="ARBA" id="ARBA00023274"/>
    </source>
</evidence>
<dbReference type="Proteomes" id="UP000243723">
    <property type="component" value="Unassembled WGS sequence"/>
</dbReference>
<evidence type="ECO:0000256" key="4">
    <source>
        <dbReference type="ARBA" id="ARBA00022728"/>
    </source>
</evidence>
<dbReference type="Pfam" id="PF01423">
    <property type="entry name" value="LSM"/>
    <property type="match status" value="1"/>
</dbReference>
<evidence type="ECO:0000259" key="11">
    <source>
        <dbReference type="PROSITE" id="PS52002"/>
    </source>
</evidence>
<dbReference type="CDD" id="cd01722">
    <property type="entry name" value="Sm_F"/>
    <property type="match status" value="1"/>
</dbReference>
<evidence type="ECO:0000256" key="6">
    <source>
        <dbReference type="ARBA" id="ARBA00023187"/>
    </source>
</evidence>
<dbReference type="EMBL" id="NHZQ01000010">
    <property type="protein sequence ID" value="PSK59304.1"/>
    <property type="molecule type" value="Genomic_DNA"/>
</dbReference>
<comment type="similarity">
    <text evidence="2 10">Belongs to the snRNP Sm proteins family. SmF/LSm6 subfamily.</text>
</comment>
<dbReference type="GO" id="GO:0034715">
    <property type="term" value="C:pICln-Sm protein complex"/>
    <property type="evidence" value="ECO:0007669"/>
    <property type="project" value="TreeGrafter"/>
</dbReference>
<protein>
    <recommendedName>
        <fullName evidence="9">Sm protein F</fullName>
    </recommendedName>
</protein>
<evidence type="ECO:0000256" key="9">
    <source>
        <dbReference type="ARBA" id="ARBA00030144"/>
    </source>
</evidence>
<reference evidence="12 13" key="1">
    <citation type="submission" date="2017-05" db="EMBL/GenBank/DDBJ databases">
        <title>Draft genome sequence of Elsinoe australis.</title>
        <authorList>
            <person name="Cheng Q."/>
        </authorList>
    </citation>
    <scope>NUCLEOTIDE SEQUENCE [LARGE SCALE GENOMIC DNA]</scope>
    <source>
        <strain evidence="12 13">NL1</strain>
    </source>
</reference>
<keyword evidence="4 10" id="KW-0747">Spliceosome</keyword>
<dbReference type="InterPro" id="IPR034100">
    <property type="entry name" value="Sm_F"/>
</dbReference>
<dbReference type="InterPro" id="IPR001163">
    <property type="entry name" value="Sm_dom_euk/arc"/>
</dbReference>
<dbReference type="GO" id="GO:0005685">
    <property type="term" value="C:U1 snRNP"/>
    <property type="evidence" value="ECO:0007669"/>
    <property type="project" value="TreeGrafter"/>
</dbReference>
<accession>A0A2P8AFR0</accession>
<dbReference type="SMART" id="SM00651">
    <property type="entry name" value="Sm"/>
    <property type="match status" value="1"/>
</dbReference>
<feature type="domain" description="Sm" evidence="11">
    <location>
        <begin position="8"/>
        <end position="81"/>
    </location>
</feature>
<evidence type="ECO:0000256" key="7">
    <source>
        <dbReference type="ARBA" id="ARBA00023242"/>
    </source>
</evidence>
<dbReference type="SUPFAM" id="SSF50182">
    <property type="entry name" value="Sm-like ribonucleoproteins"/>
    <property type="match status" value="1"/>
</dbReference>
<dbReference type="GO" id="GO:0003723">
    <property type="term" value="F:RNA binding"/>
    <property type="evidence" value="ECO:0007669"/>
    <property type="project" value="UniProtKB-UniRule"/>
</dbReference>
<dbReference type="PANTHER" id="PTHR11021">
    <property type="entry name" value="SMALL NUCLEAR RIBONUCLEOPROTEIN F SNRNP-F"/>
    <property type="match status" value="1"/>
</dbReference>
<dbReference type="AlphaFoldDB" id="A0A2P8AFR0"/>